<dbReference type="RefSeq" id="WP_151149571.1">
    <property type="nucleotide sequence ID" value="NZ_WAIE01000001.1"/>
</dbReference>
<evidence type="ECO:0000313" key="1">
    <source>
        <dbReference type="EMBL" id="KAB1443239.1"/>
    </source>
</evidence>
<dbReference type="Proteomes" id="UP000438699">
    <property type="component" value="Unassembled WGS sequence"/>
</dbReference>
<gene>
    <name evidence="1" type="ORF">F8A88_02945</name>
</gene>
<protein>
    <submittedName>
        <fullName evidence="1">Uncharacterized protein</fullName>
    </submittedName>
</protein>
<proteinExistence type="predicted"/>
<accession>A0A6N6N716</accession>
<comment type="caution">
    <text evidence="1">The sequence shown here is derived from an EMBL/GenBank/DDBJ whole genome shotgun (WGS) entry which is preliminary data.</text>
</comment>
<dbReference type="AlphaFoldDB" id="A0A6N6N716"/>
<keyword evidence="2" id="KW-1185">Reference proteome</keyword>
<evidence type="ECO:0000313" key="2">
    <source>
        <dbReference type="Proteomes" id="UP000438699"/>
    </source>
</evidence>
<name>A0A6N6N716_9BACT</name>
<dbReference type="EMBL" id="WAIE01000001">
    <property type="protein sequence ID" value="KAB1443239.1"/>
    <property type="molecule type" value="Genomic_DNA"/>
</dbReference>
<reference evidence="1 2" key="1">
    <citation type="journal article" date="2017" name="Int. J. Syst. Evol. Microbiol.">
        <title>Desulfovibrio senegalensis sp. nov., a mesophilic sulfate reducer isolated from marine sediment.</title>
        <authorList>
            <person name="Thioye A."/>
            <person name="Gam Z.B.A."/>
            <person name="Mbengue M."/>
            <person name="Cayol J.L."/>
            <person name="Joseph-Bartoli M."/>
            <person name="Toure-Kane C."/>
            <person name="Labat M."/>
        </authorList>
    </citation>
    <scope>NUCLEOTIDE SEQUENCE [LARGE SCALE GENOMIC DNA]</scope>
    <source>
        <strain evidence="1 2">DSM 101509</strain>
    </source>
</reference>
<dbReference type="OrthoDB" id="5458690at2"/>
<organism evidence="1 2">
    <name type="scientific">Pseudodesulfovibrio senegalensis</name>
    <dbReference type="NCBI Taxonomy" id="1721087"/>
    <lineage>
        <taxon>Bacteria</taxon>
        <taxon>Pseudomonadati</taxon>
        <taxon>Thermodesulfobacteriota</taxon>
        <taxon>Desulfovibrionia</taxon>
        <taxon>Desulfovibrionales</taxon>
        <taxon>Desulfovibrionaceae</taxon>
    </lineage>
</organism>
<sequence>MNHDQIQVIFEQFFEKYKKTEGDRTAWSAFWAETTPHGVIELNMTKCPRGTVFKVFVDKRKIAEKVGWEEFLAYLPELEDAHPDLFNKQKIFSDMQSML</sequence>